<gene>
    <name evidence="4" type="ORF">JR316_012872</name>
</gene>
<protein>
    <recommendedName>
        <fullName evidence="5">Tat pathway signal sequence</fullName>
    </recommendedName>
</protein>
<comment type="pathway">
    <text evidence="1">Mycotoxin biosynthesis.</text>
</comment>
<proteinExistence type="inferred from homology"/>
<name>A0A8H7XMI2_PSICU</name>
<feature type="transmembrane region" description="Helical" evidence="3">
    <location>
        <begin position="38"/>
        <end position="59"/>
    </location>
</feature>
<keyword evidence="3" id="KW-0472">Membrane</keyword>
<evidence type="ECO:0000313" key="4">
    <source>
        <dbReference type="EMBL" id="KAG5162209.1"/>
    </source>
</evidence>
<accession>A0A8H7XMI2</accession>
<keyword evidence="3" id="KW-0812">Transmembrane</keyword>
<keyword evidence="3" id="KW-1133">Transmembrane helix</keyword>
<evidence type="ECO:0008006" key="5">
    <source>
        <dbReference type="Google" id="ProtNLM"/>
    </source>
</evidence>
<dbReference type="PANTHER" id="PTHR33365:SF4">
    <property type="entry name" value="CYCLOCHLOROTINE BIOSYNTHESIS PROTEIN O"/>
    <property type="match status" value="1"/>
</dbReference>
<evidence type="ECO:0000256" key="2">
    <source>
        <dbReference type="ARBA" id="ARBA00035112"/>
    </source>
</evidence>
<evidence type="ECO:0000256" key="1">
    <source>
        <dbReference type="ARBA" id="ARBA00004685"/>
    </source>
</evidence>
<comment type="caution">
    <text evidence="4">The sequence shown here is derived from an EMBL/GenBank/DDBJ whole genome shotgun (WGS) entry which is preliminary data.</text>
</comment>
<dbReference type="PANTHER" id="PTHR33365">
    <property type="entry name" value="YALI0B05434P"/>
    <property type="match status" value="1"/>
</dbReference>
<comment type="similarity">
    <text evidence="2">Belongs to the ustYa family.</text>
</comment>
<dbReference type="InterPro" id="IPR021765">
    <property type="entry name" value="UstYa-like"/>
</dbReference>
<dbReference type="AlphaFoldDB" id="A0A8H7XMI2"/>
<sequence>MPDHPVYSLLDDKGETPSLENLLPRVTPKQPPRSYSRAAFFCATTLNIVFLTAGILFFLEALRIRHDIEQEFISRVTSFSPASGVINYYPRLFNLSSEESMLYQGHPTPEITAAWDKITDDVRPMRIPMEWLSLVNTEDNETLVKFSEEDGGGAMASVGVLHQLHCVNLLRKATYPMYYKDDRFFTVPAEELRGHLDHCIELLRQTISCAGDVTVLTYRWKGDKPHPNFDKIHQCRRFDAIYNWAVQNAVHVPSDHIVRNKTSRSPN</sequence>
<reference evidence="4" key="1">
    <citation type="submission" date="2021-02" db="EMBL/GenBank/DDBJ databases">
        <title>Psilocybe cubensis genome.</title>
        <authorList>
            <person name="Mckernan K.J."/>
            <person name="Crawford S."/>
            <person name="Trippe A."/>
            <person name="Kane L.T."/>
            <person name="Mclaughlin S."/>
        </authorList>
    </citation>
    <scope>NUCLEOTIDE SEQUENCE [LARGE SCALE GENOMIC DNA]</scope>
    <source>
        <strain evidence="4">MGC-MH-2018</strain>
    </source>
</reference>
<dbReference type="GO" id="GO:0043386">
    <property type="term" value="P:mycotoxin biosynthetic process"/>
    <property type="evidence" value="ECO:0007669"/>
    <property type="project" value="InterPro"/>
</dbReference>
<organism evidence="4">
    <name type="scientific">Psilocybe cubensis</name>
    <name type="common">Psychedelic mushroom</name>
    <name type="synonym">Stropharia cubensis</name>
    <dbReference type="NCBI Taxonomy" id="181762"/>
    <lineage>
        <taxon>Eukaryota</taxon>
        <taxon>Fungi</taxon>
        <taxon>Dikarya</taxon>
        <taxon>Basidiomycota</taxon>
        <taxon>Agaricomycotina</taxon>
        <taxon>Agaricomycetes</taxon>
        <taxon>Agaricomycetidae</taxon>
        <taxon>Agaricales</taxon>
        <taxon>Agaricineae</taxon>
        <taxon>Strophariaceae</taxon>
        <taxon>Psilocybe</taxon>
    </lineage>
</organism>
<evidence type="ECO:0000256" key="3">
    <source>
        <dbReference type="SAM" id="Phobius"/>
    </source>
</evidence>
<dbReference type="Pfam" id="PF11807">
    <property type="entry name" value="UstYa"/>
    <property type="match status" value="1"/>
</dbReference>
<dbReference type="EMBL" id="JAFIQS010000020">
    <property type="protein sequence ID" value="KAG5162209.1"/>
    <property type="molecule type" value="Genomic_DNA"/>
</dbReference>